<dbReference type="Proteomes" id="UP001580430">
    <property type="component" value="Unassembled WGS sequence"/>
</dbReference>
<accession>A0ABV5BV03</accession>
<evidence type="ECO:0000313" key="2">
    <source>
        <dbReference type="EMBL" id="MFB5759124.1"/>
    </source>
</evidence>
<feature type="transmembrane region" description="Helical" evidence="1">
    <location>
        <begin position="6"/>
        <end position="27"/>
    </location>
</feature>
<evidence type="ECO:0000256" key="1">
    <source>
        <dbReference type="SAM" id="Phobius"/>
    </source>
</evidence>
<reference evidence="2 3" key="1">
    <citation type="submission" date="2024-09" db="EMBL/GenBank/DDBJ databases">
        <title>Paenibacillus zeirhizospherea sp. nov., isolated from surface of the maize (Zea mays) roots in a horticulture field, Hungary.</title>
        <authorList>
            <person name="Marton D."/>
            <person name="Farkas M."/>
            <person name="Bedics A."/>
            <person name="Toth E."/>
            <person name="Tancsics A."/>
            <person name="Boka K."/>
            <person name="Marati G."/>
            <person name="Kriszt B."/>
            <person name="Cserhati M."/>
        </authorList>
    </citation>
    <scope>NUCLEOTIDE SEQUENCE [LARGE SCALE GENOMIC DNA]</scope>
    <source>
        <strain evidence="2 3">JCM 18446</strain>
    </source>
</reference>
<dbReference type="RefSeq" id="WP_375518376.1">
    <property type="nucleotide sequence ID" value="NZ_JBHIRY010000001.1"/>
</dbReference>
<keyword evidence="1" id="KW-1133">Transmembrane helix</keyword>
<sequence length="129" mass="14273">MADYTDLYVIGGLILLVTGLFFLIPFLKMKGIKVEEVADQILDSIEIADLVLAVLPIAEKHKNKASVVSDVAKHVIKYVEDFSNDTLTQEAKEKLSKELIDKVLAELKIVPTNAQRKLIEVLVKNGLGI</sequence>
<protein>
    <submittedName>
        <fullName evidence="2">Uncharacterized protein</fullName>
    </submittedName>
</protein>
<comment type="caution">
    <text evidence="2">The sequence shown here is derived from an EMBL/GenBank/DDBJ whole genome shotgun (WGS) entry which is preliminary data.</text>
</comment>
<keyword evidence="1" id="KW-0472">Membrane</keyword>
<name>A0ABV5BV03_9BACL</name>
<keyword evidence="1" id="KW-0812">Transmembrane</keyword>
<evidence type="ECO:0000313" key="3">
    <source>
        <dbReference type="Proteomes" id="UP001580430"/>
    </source>
</evidence>
<gene>
    <name evidence="2" type="ORF">ACE5LO_01825</name>
</gene>
<dbReference type="EMBL" id="JBHIRY010000001">
    <property type="protein sequence ID" value="MFB5759124.1"/>
    <property type="molecule type" value="Genomic_DNA"/>
</dbReference>
<proteinExistence type="predicted"/>
<organism evidence="2 3">
    <name type="scientific">Paenibacillus medicaginis</name>
    <dbReference type="NCBI Taxonomy" id="1470560"/>
    <lineage>
        <taxon>Bacteria</taxon>
        <taxon>Bacillati</taxon>
        <taxon>Bacillota</taxon>
        <taxon>Bacilli</taxon>
        <taxon>Bacillales</taxon>
        <taxon>Paenibacillaceae</taxon>
        <taxon>Paenibacillus</taxon>
    </lineage>
</organism>
<keyword evidence="3" id="KW-1185">Reference proteome</keyword>